<protein>
    <recommendedName>
        <fullName evidence="2">DUF4283 domain-containing protein</fullName>
    </recommendedName>
</protein>
<organism evidence="3 4">
    <name type="scientific">Nelumbo nucifera</name>
    <name type="common">Sacred lotus</name>
    <dbReference type="NCBI Taxonomy" id="4432"/>
    <lineage>
        <taxon>Eukaryota</taxon>
        <taxon>Viridiplantae</taxon>
        <taxon>Streptophyta</taxon>
        <taxon>Embryophyta</taxon>
        <taxon>Tracheophyta</taxon>
        <taxon>Spermatophyta</taxon>
        <taxon>Magnoliopsida</taxon>
        <taxon>Proteales</taxon>
        <taxon>Nelumbonaceae</taxon>
        <taxon>Nelumbo</taxon>
    </lineage>
</organism>
<accession>A0A822ZLM5</accession>
<dbReference type="EMBL" id="DUZY01000007">
    <property type="protein sequence ID" value="DAD45653.1"/>
    <property type="molecule type" value="Genomic_DNA"/>
</dbReference>
<evidence type="ECO:0000256" key="1">
    <source>
        <dbReference type="SAM" id="MobiDB-lite"/>
    </source>
</evidence>
<keyword evidence="4" id="KW-1185">Reference proteome</keyword>
<dbReference type="Pfam" id="PF14111">
    <property type="entry name" value="DUF4283"/>
    <property type="match status" value="1"/>
</dbReference>
<dbReference type="PANTHER" id="PTHR31286:SF180">
    <property type="entry name" value="OS10G0362600 PROTEIN"/>
    <property type="match status" value="1"/>
</dbReference>
<dbReference type="InterPro" id="IPR025558">
    <property type="entry name" value="DUF4283"/>
</dbReference>
<dbReference type="PANTHER" id="PTHR31286">
    <property type="entry name" value="GLYCINE-RICH CELL WALL STRUCTURAL PROTEIN 1.8-LIKE"/>
    <property type="match status" value="1"/>
</dbReference>
<evidence type="ECO:0000313" key="4">
    <source>
        <dbReference type="Proteomes" id="UP000607653"/>
    </source>
</evidence>
<dbReference type="InterPro" id="IPR040256">
    <property type="entry name" value="At4g02000-like"/>
</dbReference>
<evidence type="ECO:0000313" key="3">
    <source>
        <dbReference type="EMBL" id="DAD45653.1"/>
    </source>
</evidence>
<dbReference type="Proteomes" id="UP000607653">
    <property type="component" value="Unassembled WGS sequence"/>
</dbReference>
<proteinExistence type="predicted"/>
<dbReference type="AlphaFoldDB" id="A0A822ZLM5"/>
<gene>
    <name evidence="3" type="ORF">HUJ06_003883</name>
</gene>
<feature type="region of interest" description="Disordered" evidence="1">
    <location>
        <begin position="172"/>
        <end position="200"/>
    </location>
</feature>
<comment type="caution">
    <text evidence="3">The sequence shown here is derived from an EMBL/GenBank/DDBJ whole genome shotgun (WGS) entry which is preliminary data.</text>
</comment>
<evidence type="ECO:0000259" key="2">
    <source>
        <dbReference type="Pfam" id="PF14111"/>
    </source>
</evidence>
<reference evidence="3 4" key="1">
    <citation type="journal article" date="2020" name="Mol. Biol. Evol.">
        <title>Distinct Expression and Methylation Patterns for Genes with Different Fates following a Single Whole-Genome Duplication in Flowering Plants.</title>
        <authorList>
            <person name="Shi T."/>
            <person name="Rahmani R.S."/>
            <person name="Gugger P.F."/>
            <person name="Wang M."/>
            <person name="Li H."/>
            <person name="Zhang Y."/>
            <person name="Li Z."/>
            <person name="Wang Q."/>
            <person name="Van de Peer Y."/>
            <person name="Marchal K."/>
            <person name="Chen J."/>
        </authorList>
    </citation>
    <scope>NUCLEOTIDE SEQUENCE [LARGE SCALE GENOMIC DNA]</scope>
    <source>
        <tissue evidence="3">Leaf</tissue>
    </source>
</reference>
<name>A0A822ZLM5_NELNU</name>
<feature type="domain" description="DUF4283" evidence="2">
    <location>
        <begin position="29"/>
        <end position="112"/>
    </location>
</feature>
<sequence length="332" mass="35940">MMILRNISSLLVSSSNAIISASNDDILPKDEWCRSLVFKVITDKTLRVPGLREMICKSWKIKDSAVTEFGSSSFMVRFPSSFDRDQICGKGPWLFENGLLVLHKAEPNVQPEDYQFTTTNVWVHLIGLPVAYLNVNVVKKVASALGTPYELAKNEDQKWSYIKLGSKVSSPPKIDQGLHPASPVDELQNPDSSTSLAPHAGDVENTQLSLGAEKVVDWGLTYNLSHAGLGGGGSLVPSMDVAPNSKLSQSNCCKTTLFLDSSLEAVEISNDCSRPPVVADVGSRIVSDPNAQVSTSDVPRLMKQTRVGPPSDVLDLDEMAVVAGPNLPHQEP</sequence>